<evidence type="ECO:0000313" key="13">
    <source>
        <dbReference type="EMBL" id="KAB7202834.1"/>
    </source>
</evidence>
<dbReference type="CDD" id="cd16913">
    <property type="entry name" value="YkuD_like"/>
    <property type="match status" value="1"/>
</dbReference>
<evidence type="ECO:0000313" key="18">
    <source>
        <dbReference type="Proteomes" id="UP000432196"/>
    </source>
</evidence>
<comment type="pathway">
    <text evidence="1 6">Cell wall biogenesis; peptidoglycan biosynthesis.</text>
</comment>
<feature type="active site" description="Proton donor/acceptor" evidence="6">
    <location>
        <position position="484"/>
    </location>
</feature>
<evidence type="ECO:0000313" key="22">
    <source>
        <dbReference type="Proteomes" id="UP000478746"/>
    </source>
</evidence>
<dbReference type="EMBL" id="WDWU01000009">
    <property type="protein sequence ID" value="KAB7056769.1"/>
    <property type="molecule type" value="Genomic_DNA"/>
</dbReference>
<evidence type="ECO:0000313" key="20">
    <source>
        <dbReference type="Proteomes" id="UP000467387"/>
    </source>
</evidence>
<dbReference type="GO" id="GO:0071972">
    <property type="term" value="F:peptidoglycan L,D-transpeptidase activity"/>
    <property type="evidence" value="ECO:0007669"/>
    <property type="project" value="TreeGrafter"/>
</dbReference>
<dbReference type="RefSeq" id="WP_013582530.1">
    <property type="nucleotide sequence ID" value="NZ_AP014658.1"/>
</dbReference>
<gene>
    <name evidence="14" type="ORF">APC1503_0819</name>
    <name evidence="13" type="ORF">GBC45_08275</name>
    <name evidence="12" type="ORF">GBC97_03795</name>
    <name evidence="11" type="ORF">GBI83_07055</name>
    <name evidence="10" type="ORF">GBI87_07360</name>
    <name evidence="9" type="ORF">GBK08_03895</name>
    <name evidence="15" type="ORF">SAMN04489748_0739</name>
</gene>
<reference evidence="18 19" key="3">
    <citation type="journal article" date="2019" name="Nat. Med.">
        <title>A library of human gut bacterial isolates paired with longitudinal multiomics data enables mechanistic microbiome research.</title>
        <authorList>
            <person name="Poyet M."/>
            <person name="Groussin M."/>
            <person name="Gibbons S.M."/>
            <person name="Avila-Pacheco J."/>
            <person name="Jiang X."/>
            <person name="Kearney S.M."/>
            <person name="Perrotta A.R."/>
            <person name="Berdy B."/>
            <person name="Zhao S."/>
            <person name="Lieberman T.D."/>
            <person name="Swanson P.K."/>
            <person name="Smith M."/>
            <person name="Roesemann S."/>
            <person name="Alexander J.E."/>
            <person name="Rich S.A."/>
            <person name="Livny J."/>
            <person name="Vlamakis H."/>
            <person name="Clish C."/>
            <person name="Bullock K."/>
            <person name="Deik A."/>
            <person name="Scott J."/>
            <person name="Pierce K.A."/>
            <person name="Xavier R.J."/>
            <person name="Alm E.J."/>
        </authorList>
    </citation>
    <scope>NUCLEOTIDE SEQUENCE [LARGE SCALE GENOMIC DNA]</scope>
    <source>
        <strain evidence="13 21">BIOML-A136</strain>
        <strain evidence="12 19">BIOML-A166</strain>
        <strain evidence="11 18">BIOML-A201</strain>
        <strain evidence="10 20">BIOML-A210</strain>
        <strain evidence="9 22">BIOML-A320</strain>
    </source>
</reference>
<keyword evidence="3 6" id="KW-0133">Cell shape</keyword>
<evidence type="ECO:0000259" key="8">
    <source>
        <dbReference type="PROSITE" id="PS52029"/>
    </source>
</evidence>
<keyword evidence="7" id="KW-0812">Transmembrane</keyword>
<evidence type="ECO:0000313" key="14">
    <source>
        <dbReference type="EMBL" id="PKC89752.1"/>
    </source>
</evidence>
<evidence type="ECO:0000313" key="12">
    <source>
        <dbReference type="EMBL" id="KAB7136525.1"/>
    </source>
</evidence>
<evidence type="ECO:0000313" key="11">
    <source>
        <dbReference type="EMBL" id="KAB7072330.1"/>
    </source>
</evidence>
<dbReference type="Proteomes" id="UP000232654">
    <property type="component" value="Unassembled WGS sequence"/>
</dbReference>
<dbReference type="EMBL" id="WEAY01000005">
    <property type="protein sequence ID" value="KAB6838557.1"/>
    <property type="molecule type" value="Genomic_DNA"/>
</dbReference>
<accession>A0A0A1GR18</accession>
<evidence type="ECO:0000256" key="6">
    <source>
        <dbReference type="PROSITE-ProRule" id="PRU01373"/>
    </source>
</evidence>
<dbReference type="InterPro" id="IPR005490">
    <property type="entry name" value="LD_TPept_cat_dom"/>
</dbReference>
<evidence type="ECO:0000313" key="15">
    <source>
        <dbReference type="EMBL" id="SEB37439.1"/>
    </source>
</evidence>
<keyword evidence="7" id="KW-1133">Transmembrane helix</keyword>
<evidence type="ECO:0000256" key="3">
    <source>
        <dbReference type="ARBA" id="ARBA00022960"/>
    </source>
</evidence>
<evidence type="ECO:0000313" key="9">
    <source>
        <dbReference type="EMBL" id="KAB6838557.1"/>
    </source>
</evidence>
<dbReference type="EMBL" id="WDWL01000008">
    <property type="protein sequence ID" value="KAB7072330.1"/>
    <property type="molecule type" value="Genomic_DNA"/>
</dbReference>
<evidence type="ECO:0000313" key="21">
    <source>
        <dbReference type="Proteomes" id="UP000476628"/>
    </source>
</evidence>
<reference evidence="14 17" key="2">
    <citation type="submission" date="2017-12" db="EMBL/GenBank/DDBJ databases">
        <title>Bifidobacterium longum APC/DPC strains.</title>
        <authorList>
            <person name="Arboleya S."/>
        </authorList>
    </citation>
    <scope>NUCLEOTIDE SEQUENCE [LARGE SCALE GENOMIC DNA]</scope>
    <source>
        <strain evidence="14 17">APC1503</strain>
    </source>
</reference>
<dbReference type="Proteomes" id="UP000432196">
    <property type="component" value="Unassembled WGS sequence"/>
</dbReference>
<dbReference type="Proteomes" id="UP000476628">
    <property type="component" value="Unassembled WGS sequence"/>
</dbReference>
<protein>
    <submittedName>
        <fullName evidence="11">L,D-transpeptidase family protein</fullName>
    </submittedName>
    <submittedName>
        <fullName evidence="15">Peptidoglycan binding domain-containing protein</fullName>
    </submittedName>
</protein>
<keyword evidence="2" id="KW-0808">Transferase</keyword>
<dbReference type="Gene3D" id="2.40.440.10">
    <property type="entry name" value="L,D-transpeptidase catalytic domain-like"/>
    <property type="match status" value="1"/>
</dbReference>
<dbReference type="PANTHER" id="PTHR30582:SF2">
    <property type="entry name" value="L,D-TRANSPEPTIDASE YCIB-RELATED"/>
    <property type="match status" value="1"/>
</dbReference>
<keyword evidence="4 6" id="KW-0573">Peptidoglycan synthesis</keyword>
<organism evidence="11 18">
    <name type="scientific">Bifidobacterium longum</name>
    <dbReference type="NCBI Taxonomy" id="216816"/>
    <lineage>
        <taxon>Bacteria</taxon>
        <taxon>Bacillati</taxon>
        <taxon>Actinomycetota</taxon>
        <taxon>Actinomycetes</taxon>
        <taxon>Bifidobacteriales</taxon>
        <taxon>Bifidobacteriaceae</taxon>
        <taxon>Bifidobacterium</taxon>
    </lineage>
</organism>
<dbReference type="PROSITE" id="PS52029">
    <property type="entry name" value="LD_TPASE"/>
    <property type="match status" value="1"/>
</dbReference>
<keyword evidence="5 6" id="KW-0961">Cell wall biogenesis/degradation</keyword>
<dbReference type="GO" id="GO:0016740">
    <property type="term" value="F:transferase activity"/>
    <property type="evidence" value="ECO:0007669"/>
    <property type="project" value="UniProtKB-KW"/>
</dbReference>
<keyword evidence="7" id="KW-0472">Membrane</keyword>
<evidence type="ECO:0000256" key="4">
    <source>
        <dbReference type="ARBA" id="ARBA00022984"/>
    </source>
</evidence>
<dbReference type="InterPro" id="IPR050979">
    <property type="entry name" value="LD-transpeptidase"/>
</dbReference>
<dbReference type="Proteomes" id="UP000182842">
    <property type="component" value="Unassembled WGS sequence"/>
</dbReference>
<dbReference type="InterPro" id="IPR038063">
    <property type="entry name" value="Transpep_catalytic_dom"/>
</dbReference>
<dbReference type="Proteomes" id="UP000467387">
    <property type="component" value="Unassembled WGS sequence"/>
</dbReference>
<evidence type="ECO:0000256" key="5">
    <source>
        <dbReference type="ARBA" id="ARBA00023316"/>
    </source>
</evidence>
<evidence type="ECO:0000313" key="10">
    <source>
        <dbReference type="EMBL" id="KAB7056769.1"/>
    </source>
</evidence>
<dbReference type="GO" id="GO:0005576">
    <property type="term" value="C:extracellular region"/>
    <property type="evidence" value="ECO:0007669"/>
    <property type="project" value="TreeGrafter"/>
</dbReference>
<comment type="caution">
    <text evidence="11">The sequence shown here is derived from an EMBL/GenBank/DDBJ whole genome shotgun (WGS) entry which is preliminary data.</text>
</comment>
<evidence type="ECO:0000313" key="16">
    <source>
        <dbReference type="Proteomes" id="UP000182842"/>
    </source>
</evidence>
<name>A0A0A1GR18_BIFLN</name>
<evidence type="ECO:0000256" key="2">
    <source>
        <dbReference type="ARBA" id="ARBA00022679"/>
    </source>
</evidence>
<dbReference type="GeneID" id="69577986"/>
<dbReference type="EMBL" id="WDVF01000005">
    <property type="protein sequence ID" value="KAB7136525.1"/>
    <property type="molecule type" value="Genomic_DNA"/>
</dbReference>
<dbReference type="Pfam" id="PF03734">
    <property type="entry name" value="YkuD"/>
    <property type="match status" value="1"/>
</dbReference>
<reference evidence="15 16" key="1">
    <citation type="submission" date="2016-10" db="EMBL/GenBank/DDBJ databases">
        <authorList>
            <person name="Varghese N."/>
            <person name="Submissions S."/>
        </authorList>
    </citation>
    <scope>NUCLEOTIDE SEQUENCE [LARGE SCALE GENOMIC DNA]</scope>
    <source>
        <strain evidence="15 16">DSM 20219</strain>
    </source>
</reference>
<dbReference type="Proteomes" id="UP000478746">
    <property type="component" value="Unassembled WGS sequence"/>
</dbReference>
<dbReference type="AlphaFoldDB" id="A0A0A1GR18"/>
<proteinExistence type="predicted"/>
<dbReference type="GO" id="GO:0018104">
    <property type="term" value="P:peptidoglycan-protein cross-linking"/>
    <property type="evidence" value="ECO:0007669"/>
    <property type="project" value="TreeGrafter"/>
</dbReference>
<dbReference type="Proteomes" id="UP000461165">
    <property type="component" value="Unassembled WGS sequence"/>
</dbReference>
<dbReference type="UniPathway" id="UPA00219"/>
<dbReference type="PANTHER" id="PTHR30582">
    <property type="entry name" value="L,D-TRANSPEPTIDASE"/>
    <property type="match status" value="1"/>
</dbReference>
<feature type="active site" description="Nucleophile" evidence="6">
    <location>
        <position position="506"/>
    </location>
</feature>
<dbReference type="EMBL" id="WDUB01000012">
    <property type="protein sequence ID" value="KAB7202834.1"/>
    <property type="molecule type" value="Genomic_DNA"/>
</dbReference>
<evidence type="ECO:0000313" key="17">
    <source>
        <dbReference type="Proteomes" id="UP000232654"/>
    </source>
</evidence>
<dbReference type="SUPFAM" id="SSF141523">
    <property type="entry name" value="L,D-transpeptidase catalytic domain-like"/>
    <property type="match status" value="1"/>
</dbReference>
<feature type="domain" description="L,D-TPase catalytic" evidence="8">
    <location>
        <begin position="392"/>
        <end position="530"/>
    </location>
</feature>
<evidence type="ECO:0000256" key="1">
    <source>
        <dbReference type="ARBA" id="ARBA00004752"/>
    </source>
</evidence>
<dbReference type="GO" id="GO:0071555">
    <property type="term" value="P:cell wall organization"/>
    <property type="evidence" value="ECO:0007669"/>
    <property type="project" value="UniProtKB-UniRule"/>
</dbReference>
<sequence>MTEHLDDSTQQFAPLFGANNAVSGTVADSVDAAASDSIQGDEMRRRRIWPWVVIACLLVALGAACGGGVWFFQDHVLPGTTLWGNSVTGKTEQEIVDLINDQVDNTAVRAKYQGQSATFTLKDLGIEVDGEAIASDVINAQRGDAWWQQYAFWITHDVAPQINPELADGSVVDKALNIDAQEPVDAQVALNDNNSGFNVIAGENGQGANATSIAKQAISTVESLGSVQPQTVRVELDVTEPTITNAIADEAKTTLETLVNNAVAIKVADKDIATVNASMLGSAMRIDANQQSKLKDNEVRNGYVVFDADKLQQYYDEQIKPNLKLEREDKKVVVNNAGEVLSTETEGHDGIVIADGADTEVGARLAQVLATGTGSVNVDGKVDPKQEVKVAHRVAIDLSDRKLYAYENDTVVKTLNVVVAEGNDNVTGECVGMMCTPTGDFNVWQKLPSQDMSGTLNLADGTVETWDVKDVGFVNYFSSGCAIHRIAGGYVADAVMPSIANGSHGCVGIGWDVAEWFYNWCNMGTSVHIQV</sequence>
<dbReference type="GO" id="GO:0008360">
    <property type="term" value="P:regulation of cell shape"/>
    <property type="evidence" value="ECO:0007669"/>
    <property type="project" value="UniProtKB-UniRule"/>
</dbReference>
<feature type="transmembrane region" description="Helical" evidence="7">
    <location>
        <begin position="48"/>
        <end position="72"/>
    </location>
</feature>
<dbReference type="EMBL" id="FNRW01000002">
    <property type="protein sequence ID" value="SEB37439.1"/>
    <property type="molecule type" value="Genomic_DNA"/>
</dbReference>
<evidence type="ECO:0000256" key="7">
    <source>
        <dbReference type="SAM" id="Phobius"/>
    </source>
</evidence>
<evidence type="ECO:0000313" key="19">
    <source>
        <dbReference type="Proteomes" id="UP000461165"/>
    </source>
</evidence>
<dbReference type="EMBL" id="PJDT01000012">
    <property type="protein sequence ID" value="PKC89752.1"/>
    <property type="molecule type" value="Genomic_DNA"/>
</dbReference>